<dbReference type="Pfam" id="PF00988">
    <property type="entry name" value="CPSase_sm_chain"/>
    <property type="match status" value="1"/>
</dbReference>
<evidence type="ECO:0000313" key="17">
    <source>
        <dbReference type="EMBL" id="ODQ47277.1"/>
    </source>
</evidence>
<evidence type="ECO:0000256" key="7">
    <source>
        <dbReference type="ARBA" id="ARBA00022741"/>
    </source>
</evidence>
<evidence type="ECO:0000256" key="2">
    <source>
        <dbReference type="ARBA" id="ARBA00007800"/>
    </source>
</evidence>
<dbReference type="EMBL" id="KV454002">
    <property type="protein sequence ID" value="ODQ47277.1"/>
    <property type="molecule type" value="Genomic_DNA"/>
</dbReference>
<dbReference type="GO" id="GO:0006526">
    <property type="term" value="P:L-arginine biosynthetic process"/>
    <property type="evidence" value="ECO:0007669"/>
    <property type="project" value="UniProtKB-KW"/>
</dbReference>
<dbReference type="InterPro" id="IPR002474">
    <property type="entry name" value="CarbamoylP_synth_ssu_N"/>
</dbReference>
<evidence type="ECO:0000256" key="12">
    <source>
        <dbReference type="ARBA" id="ARBA00044334"/>
    </source>
</evidence>
<dbReference type="GO" id="GO:0005737">
    <property type="term" value="C:cytoplasm"/>
    <property type="evidence" value="ECO:0007669"/>
    <property type="project" value="UniProtKB-ARBA"/>
</dbReference>
<dbReference type="InterPro" id="IPR017926">
    <property type="entry name" value="GATASE"/>
</dbReference>
<dbReference type="GO" id="GO:0005524">
    <property type="term" value="F:ATP binding"/>
    <property type="evidence" value="ECO:0007669"/>
    <property type="project" value="UniProtKB-KW"/>
</dbReference>
<evidence type="ECO:0000256" key="15">
    <source>
        <dbReference type="ARBA" id="ARBA00049285"/>
    </source>
</evidence>
<dbReference type="GO" id="GO:0006207">
    <property type="term" value="P:'de novo' pyrimidine nucleobase biosynthetic process"/>
    <property type="evidence" value="ECO:0007669"/>
    <property type="project" value="InterPro"/>
</dbReference>
<dbReference type="FunFam" id="3.50.30.20:FF:000003">
    <property type="entry name" value="Carbamoyl-phosphate synthase arginine-specific small chain"/>
    <property type="match status" value="1"/>
</dbReference>
<sequence>MLAFNILKTRLSSQLKTQFRFASSSAKTLDPAKLTIRNGPVFNGLSFGSPKTVSGEAVFTTSLVGYPESMTDPSYRGQIICFTQPLIGNYGVPSGNARDEYTLLKYFESPNIQCVGIVVTDVALEYSHWTAVESLSAWCQREGVAAITGVDTRELVTYLREQGSSLARLSVGDDSSAEFYDPGLVNMVSKVTTKEPFHIPVKNAKHHVLVVDCGAKENILRCLVSRGAAITVVPYNYPIHKVADKFDGVFISNGPGDPIYCSETVENLKDLIKSQPDLPIMGICMGHQLLSLAAGAKTLKLKYGNRAHNIPTLDMTTGKCHITSQNHGYAVDATTLPSDYQEYFINLNDLSNEGMMHKERPIFSVQFHPEAKGGPLDSSFLFDKYFELLDKYKVSGKGKDLGDLSSKNLAGARVW</sequence>
<dbReference type="HAMAP" id="MF_01209">
    <property type="entry name" value="CPSase_S_chain"/>
    <property type="match status" value="1"/>
</dbReference>
<keyword evidence="6" id="KW-0028">Amino-acid biosynthesis</keyword>
<proteinExistence type="inferred from homology"/>
<keyword evidence="4" id="KW-0055">Arginine biosynthesis</keyword>
<dbReference type="Gene3D" id="3.50.30.20">
    <property type="entry name" value="Carbamoyl-phosphate synthase small subunit, N-terminal domain"/>
    <property type="match status" value="1"/>
</dbReference>
<dbReference type="GeneID" id="30177425"/>
<evidence type="ECO:0000313" key="18">
    <source>
        <dbReference type="Proteomes" id="UP000094455"/>
    </source>
</evidence>
<dbReference type="NCBIfam" id="NF009475">
    <property type="entry name" value="PRK12838.1"/>
    <property type="match status" value="1"/>
</dbReference>
<dbReference type="SUPFAM" id="SSF52021">
    <property type="entry name" value="Carbamoyl phosphate synthetase, small subunit N-terminal domain"/>
    <property type="match status" value="1"/>
</dbReference>
<evidence type="ECO:0000256" key="10">
    <source>
        <dbReference type="ARBA" id="ARBA00044031"/>
    </source>
</evidence>
<accession>A0A1E3NMC5</accession>
<keyword evidence="5" id="KW-0436">Ligase</keyword>
<dbReference type="PANTHER" id="PTHR43418:SF7">
    <property type="entry name" value="CARBAMOYL-PHOSPHATE SYNTHASE SMALL CHAIN"/>
    <property type="match status" value="1"/>
</dbReference>
<dbReference type="InterPro" id="IPR036480">
    <property type="entry name" value="CarbP_synth_ssu_N_sf"/>
</dbReference>
<dbReference type="InterPro" id="IPR029062">
    <property type="entry name" value="Class_I_gatase-like"/>
</dbReference>
<evidence type="ECO:0000256" key="4">
    <source>
        <dbReference type="ARBA" id="ARBA00022571"/>
    </source>
</evidence>
<evidence type="ECO:0000259" key="16">
    <source>
        <dbReference type="SMART" id="SM01097"/>
    </source>
</evidence>
<dbReference type="Pfam" id="PF00117">
    <property type="entry name" value="GATase"/>
    <property type="match status" value="1"/>
</dbReference>
<evidence type="ECO:0000256" key="3">
    <source>
        <dbReference type="ARBA" id="ARBA00012738"/>
    </source>
</evidence>
<name>A0A1E3NMC5_9ASCO</name>
<dbReference type="NCBIfam" id="TIGR01368">
    <property type="entry name" value="CPSaseIIsmall"/>
    <property type="match status" value="1"/>
</dbReference>
<evidence type="ECO:0000256" key="1">
    <source>
        <dbReference type="ARBA" id="ARBA00005077"/>
    </source>
</evidence>
<evidence type="ECO:0000256" key="6">
    <source>
        <dbReference type="ARBA" id="ARBA00022605"/>
    </source>
</evidence>
<organism evidence="17 18">
    <name type="scientific">Pichia membranifaciens NRRL Y-2026</name>
    <dbReference type="NCBI Taxonomy" id="763406"/>
    <lineage>
        <taxon>Eukaryota</taxon>
        <taxon>Fungi</taxon>
        <taxon>Dikarya</taxon>
        <taxon>Ascomycota</taxon>
        <taxon>Saccharomycotina</taxon>
        <taxon>Pichiomycetes</taxon>
        <taxon>Pichiales</taxon>
        <taxon>Pichiaceae</taxon>
        <taxon>Pichia</taxon>
    </lineage>
</organism>
<dbReference type="PROSITE" id="PS51273">
    <property type="entry name" value="GATASE_TYPE_1"/>
    <property type="match status" value="1"/>
</dbReference>
<dbReference type="CDD" id="cd01744">
    <property type="entry name" value="GATase1_CPSase"/>
    <property type="match status" value="1"/>
</dbReference>
<dbReference type="PRINTS" id="PR00096">
    <property type="entry name" value="GATASE"/>
</dbReference>
<dbReference type="PANTHER" id="PTHR43418">
    <property type="entry name" value="MULTIFUNCTIONAL TRYPTOPHAN BIOSYNTHESIS PROTEIN-RELATED"/>
    <property type="match status" value="1"/>
</dbReference>
<dbReference type="FunFam" id="3.40.50.880:FF:000016">
    <property type="entry name" value="Carbamoyl-phosphate synthase arginine-specific small chain"/>
    <property type="match status" value="1"/>
</dbReference>
<comment type="pathway">
    <text evidence="1">Amino-acid biosynthesis; L-arginine biosynthesis; carbamoyl phosphate from bicarbonate: step 1/1.</text>
</comment>
<dbReference type="PRINTS" id="PR00099">
    <property type="entry name" value="CPSGATASE"/>
</dbReference>
<feature type="domain" description="Carbamoyl-phosphate synthase small subunit N-terminal" evidence="16">
    <location>
        <begin position="30"/>
        <end position="170"/>
    </location>
</feature>
<dbReference type="GO" id="GO:0006541">
    <property type="term" value="P:glutamine metabolic process"/>
    <property type="evidence" value="ECO:0007669"/>
    <property type="project" value="InterPro"/>
</dbReference>
<reference evidence="17 18" key="1">
    <citation type="journal article" date="2016" name="Proc. Natl. Acad. Sci. U.S.A.">
        <title>Comparative genomics of biotechnologically important yeasts.</title>
        <authorList>
            <person name="Riley R."/>
            <person name="Haridas S."/>
            <person name="Wolfe K.H."/>
            <person name="Lopes M.R."/>
            <person name="Hittinger C.T."/>
            <person name="Goeker M."/>
            <person name="Salamov A.A."/>
            <person name="Wisecaver J.H."/>
            <person name="Long T.M."/>
            <person name="Calvey C.H."/>
            <person name="Aerts A.L."/>
            <person name="Barry K.W."/>
            <person name="Choi C."/>
            <person name="Clum A."/>
            <person name="Coughlan A.Y."/>
            <person name="Deshpande S."/>
            <person name="Douglass A.P."/>
            <person name="Hanson S.J."/>
            <person name="Klenk H.-P."/>
            <person name="LaButti K.M."/>
            <person name="Lapidus A."/>
            <person name="Lindquist E.A."/>
            <person name="Lipzen A.M."/>
            <person name="Meier-Kolthoff J.P."/>
            <person name="Ohm R.A."/>
            <person name="Otillar R.P."/>
            <person name="Pangilinan J.L."/>
            <person name="Peng Y."/>
            <person name="Rokas A."/>
            <person name="Rosa C.A."/>
            <person name="Scheuner C."/>
            <person name="Sibirny A.A."/>
            <person name="Slot J.C."/>
            <person name="Stielow J.B."/>
            <person name="Sun H."/>
            <person name="Kurtzman C.P."/>
            <person name="Blackwell M."/>
            <person name="Grigoriev I.V."/>
            <person name="Jeffries T.W."/>
        </authorList>
    </citation>
    <scope>NUCLEOTIDE SEQUENCE [LARGE SCALE GENOMIC DNA]</scope>
    <source>
        <strain evidence="17 18">NRRL Y-2026</strain>
    </source>
</reference>
<dbReference type="InterPro" id="IPR050472">
    <property type="entry name" value="Anth_synth/Amidotransfase"/>
</dbReference>
<dbReference type="SUPFAM" id="SSF52317">
    <property type="entry name" value="Class I glutamine amidotransferase-like"/>
    <property type="match status" value="1"/>
</dbReference>
<comment type="catalytic activity">
    <reaction evidence="15">
        <text>L-glutamine + H2O = L-glutamate + NH4(+)</text>
        <dbReference type="Rhea" id="RHEA:15889"/>
        <dbReference type="ChEBI" id="CHEBI:15377"/>
        <dbReference type="ChEBI" id="CHEBI:28938"/>
        <dbReference type="ChEBI" id="CHEBI:29985"/>
        <dbReference type="ChEBI" id="CHEBI:58359"/>
    </reaction>
</comment>
<keyword evidence="9" id="KW-0315">Glutamine amidotransferase</keyword>
<comment type="subunit">
    <text evidence="10">Heterodimer composed of 2 chains; the small (or glutamine) chain promotes the hydrolysis of glutamine to ammonia, which is used by the large (or ammonia) chain to synthesize carbamoyl phosphate.</text>
</comment>
<dbReference type="PRINTS" id="PR00097">
    <property type="entry name" value="ANTSNTHASEII"/>
</dbReference>
<dbReference type="AlphaFoldDB" id="A0A1E3NMC5"/>
<dbReference type="RefSeq" id="XP_019018390.1">
    <property type="nucleotide sequence ID" value="XM_019160738.1"/>
</dbReference>
<evidence type="ECO:0000256" key="8">
    <source>
        <dbReference type="ARBA" id="ARBA00022840"/>
    </source>
</evidence>
<dbReference type="Proteomes" id="UP000094455">
    <property type="component" value="Unassembled WGS sequence"/>
</dbReference>
<keyword evidence="7" id="KW-0547">Nucleotide-binding</keyword>
<dbReference type="Gene3D" id="3.40.50.880">
    <property type="match status" value="1"/>
</dbReference>
<evidence type="ECO:0000256" key="9">
    <source>
        <dbReference type="ARBA" id="ARBA00022962"/>
    </source>
</evidence>
<dbReference type="OrthoDB" id="434at2759"/>
<evidence type="ECO:0000256" key="13">
    <source>
        <dbReference type="ARBA" id="ARBA00044340"/>
    </source>
</evidence>
<evidence type="ECO:0000256" key="14">
    <source>
        <dbReference type="ARBA" id="ARBA00048816"/>
    </source>
</evidence>
<keyword evidence="18" id="KW-1185">Reference proteome</keyword>
<comment type="catalytic activity">
    <reaction evidence="14">
        <text>hydrogencarbonate + L-glutamine + 2 ATP + H2O = carbamoyl phosphate + L-glutamate + 2 ADP + phosphate + 2 H(+)</text>
        <dbReference type="Rhea" id="RHEA:18633"/>
        <dbReference type="ChEBI" id="CHEBI:15377"/>
        <dbReference type="ChEBI" id="CHEBI:15378"/>
        <dbReference type="ChEBI" id="CHEBI:17544"/>
        <dbReference type="ChEBI" id="CHEBI:29985"/>
        <dbReference type="ChEBI" id="CHEBI:30616"/>
        <dbReference type="ChEBI" id="CHEBI:43474"/>
        <dbReference type="ChEBI" id="CHEBI:58228"/>
        <dbReference type="ChEBI" id="CHEBI:58359"/>
        <dbReference type="ChEBI" id="CHEBI:456216"/>
        <dbReference type="EC" id="6.3.5.5"/>
    </reaction>
</comment>
<dbReference type="InterPro" id="IPR035686">
    <property type="entry name" value="CPSase_GATase1"/>
</dbReference>
<keyword evidence="8" id="KW-0067">ATP-binding</keyword>
<dbReference type="SMART" id="SM01097">
    <property type="entry name" value="CPSase_sm_chain"/>
    <property type="match status" value="1"/>
</dbReference>
<dbReference type="STRING" id="763406.A0A1E3NMC5"/>
<evidence type="ECO:0000256" key="11">
    <source>
        <dbReference type="ARBA" id="ARBA00044168"/>
    </source>
</evidence>
<gene>
    <name evidence="17" type="ORF">PICMEDRAFT_15257</name>
</gene>
<comment type="similarity">
    <text evidence="2">Belongs to the CarA family.</text>
</comment>
<dbReference type="EC" id="6.3.5.5" evidence="3"/>
<dbReference type="InterPro" id="IPR006274">
    <property type="entry name" value="CarbamoylP_synth_ssu"/>
</dbReference>
<dbReference type="GO" id="GO:0004088">
    <property type="term" value="F:carbamoyl-phosphate synthase (glutamine-hydrolyzing) activity"/>
    <property type="evidence" value="ECO:0007669"/>
    <property type="project" value="UniProtKB-EC"/>
</dbReference>
<evidence type="ECO:0000256" key="5">
    <source>
        <dbReference type="ARBA" id="ARBA00022598"/>
    </source>
</evidence>
<protein>
    <recommendedName>
        <fullName evidence="11">Carbamoyl phosphate synthase arginine-specific small chain</fullName>
        <ecNumber evidence="3">6.3.5.5</ecNumber>
    </recommendedName>
    <alternativeName>
        <fullName evidence="13">Arginine-specific carbamoyl phosphate synthetase, glutamine chain</fullName>
    </alternativeName>
    <alternativeName>
        <fullName evidence="12">Glutamine-dependent carbamoyl phosphate synthetase</fullName>
    </alternativeName>
</protein>